<sequence>MLVLMSIHRIRTVVHELGAKPFVKSSYHGSVASAKCQLSSSVDVLVVNRDLARLCSLELSEAQHIVPVTQGRCGKISVSELLFNATQVLAYQTHLRVV</sequence>
<evidence type="ECO:0000313" key="1">
    <source>
        <dbReference type="EMBL" id="AJZ56998.1"/>
    </source>
</evidence>
<organism evidence="1 2">
    <name type="scientific">Paraburkholderia fungorum</name>
    <dbReference type="NCBI Taxonomy" id="134537"/>
    <lineage>
        <taxon>Bacteria</taxon>
        <taxon>Pseudomonadati</taxon>
        <taxon>Pseudomonadota</taxon>
        <taxon>Betaproteobacteria</taxon>
        <taxon>Burkholderiales</taxon>
        <taxon>Burkholderiaceae</taxon>
        <taxon>Paraburkholderia</taxon>
    </lineage>
</organism>
<gene>
    <name evidence="1" type="ORF">OI25_7734</name>
</gene>
<evidence type="ECO:0000313" key="2">
    <source>
        <dbReference type="Proteomes" id="UP000032614"/>
    </source>
</evidence>
<dbReference type="Proteomes" id="UP000032614">
    <property type="component" value="Chromosome 3"/>
</dbReference>
<dbReference type="EMBL" id="CP010025">
    <property type="protein sequence ID" value="AJZ56998.1"/>
    <property type="molecule type" value="Genomic_DNA"/>
</dbReference>
<dbReference type="KEGG" id="bfn:OI25_7734"/>
<accession>A0AAU8STB1</accession>
<name>A0AAU8STB1_9BURK</name>
<protein>
    <submittedName>
        <fullName evidence="1">Uncharacterized protein</fullName>
    </submittedName>
</protein>
<reference evidence="1 2" key="1">
    <citation type="journal article" date="2015" name="Genome Announc.">
        <title>Complete genome sequences for 59 burkholderia isolates, both pathogenic and near neighbor.</title>
        <authorList>
            <person name="Johnson S.L."/>
            <person name="Bishop-Lilly K.A."/>
            <person name="Ladner J.T."/>
            <person name="Daligault H.E."/>
            <person name="Davenport K.W."/>
            <person name="Jaissle J."/>
            <person name="Frey K.G."/>
            <person name="Koroleva G.I."/>
            <person name="Bruce D.C."/>
            <person name="Coyne S.R."/>
            <person name="Broomall S.M."/>
            <person name="Li P.E."/>
            <person name="Teshima H."/>
            <person name="Gibbons H.S."/>
            <person name="Palacios G.F."/>
            <person name="Rosenzweig C.N."/>
            <person name="Redden C.L."/>
            <person name="Xu Y."/>
            <person name="Minogue T.D."/>
            <person name="Chain P.S."/>
        </authorList>
    </citation>
    <scope>NUCLEOTIDE SEQUENCE [LARGE SCALE GENOMIC DNA]</scope>
    <source>
        <strain evidence="1 2">ATCC BAA-463</strain>
    </source>
</reference>
<dbReference type="AlphaFoldDB" id="A0AAU8STB1"/>
<proteinExistence type="predicted"/>